<name>G9MGJ8_HYPVG</name>
<evidence type="ECO:0000313" key="3">
    <source>
        <dbReference type="Proteomes" id="UP000007115"/>
    </source>
</evidence>
<dbReference type="InterPro" id="IPR052895">
    <property type="entry name" value="HetReg/Transcr_Mod"/>
</dbReference>
<dbReference type="EMBL" id="ABDF02000002">
    <property type="protein sequence ID" value="EHK26645.1"/>
    <property type="molecule type" value="Genomic_DNA"/>
</dbReference>
<dbReference type="OrthoDB" id="2157530at2759"/>
<dbReference type="Pfam" id="PF06985">
    <property type="entry name" value="HET"/>
    <property type="match status" value="1"/>
</dbReference>
<dbReference type="GeneID" id="25787762"/>
<dbReference type="PANTHER" id="PTHR24148">
    <property type="entry name" value="ANKYRIN REPEAT DOMAIN-CONTAINING PROTEIN 39 HOMOLOG-RELATED"/>
    <property type="match status" value="1"/>
</dbReference>
<evidence type="ECO:0000259" key="1">
    <source>
        <dbReference type="Pfam" id="PF06985"/>
    </source>
</evidence>
<dbReference type="STRING" id="413071.G9MGJ8"/>
<dbReference type="OMA" id="ECTIENA"/>
<dbReference type="HOGENOM" id="CLU_004184_6_0_1"/>
<dbReference type="RefSeq" id="XP_013960843.1">
    <property type="nucleotide sequence ID" value="XM_014105368.1"/>
</dbReference>
<keyword evidence="3" id="KW-1185">Reference proteome</keyword>
<proteinExistence type="predicted"/>
<comment type="caution">
    <text evidence="2">The sequence shown here is derived from an EMBL/GenBank/DDBJ whole genome shotgun (WGS) entry which is preliminary data.</text>
</comment>
<dbReference type="Proteomes" id="UP000007115">
    <property type="component" value="Unassembled WGS sequence"/>
</dbReference>
<dbReference type="InParanoid" id="G9MGJ8"/>
<feature type="non-terminal residue" evidence="2">
    <location>
        <position position="227"/>
    </location>
</feature>
<sequence>EYEPLDPSKSEIRVLALTTTSNKADPIRCSLIRVSLDSDKTSLARDRSQASTALQSFTALSYTWGEPKFDGRIILDGSVLGITKNLEAALQQLRISNKPAMPPHMVALQARNPHIAKAFQPPVTYWWIDAVCINQADVDERNSQVSLMRRIYKRASNVRIWLGEEADDSNMAIDVINQISKPPTRGPGEAPTTYPTADEQTKLRTWKALRALFQRPWWERAWIRQEV</sequence>
<gene>
    <name evidence="2" type="ORF">TRIVIDRAFT_138433</name>
</gene>
<feature type="non-terminal residue" evidence="2">
    <location>
        <position position="1"/>
    </location>
</feature>
<dbReference type="VEuPathDB" id="FungiDB:TRIVIDRAFT_138433"/>
<organism evidence="2 3">
    <name type="scientific">Hypocrea virens (strain Gv29-8 / FGSC 10586)</name>
    <name type="common">Gliocladium virens</name>
    <name type="synonym">Trichoderma virens</name>
    <dbReference type="NCBI Taxonomy" id="413071"/>
    <lineage>
        <taxon>Eukaryota</taxon>
        <taxon>Fungi</taxon>
        <taxon>Dikarya</taxon>
        <taxon>Ascomycota</taxon>
        <taxon>Pezizomycotina</taxon>
        <taxon>Sordariomycetes</taxon>
        <taxon>Hypocreomycetidae</taxon>
        <taxon>Hypocreales</taxon>
        <taxon>Hypocreaceae</taxon>
        <taxon>Trichoderma</taxon>
    </lineage>
</organism>
<accession>G9MGJ8</accession>
<evidence type="ECO:0000313" key="2">
    <source>
        <dbReference type="EMBL" id="EHK26645.1"/>
    </source>
</evidence>
<reference evidence="2 3" key="1">
    <citation type="journal article" date="2011" name="Genome Biol.">
        <title>Comparative genome sequence analysis underscores mycoparasitism as the ancestral life style of Trichoderma.</title>
        <authorList>
            <person name="Kubicek C.P."/>
            <person name="Herrera-Estrella A."/>
            <person name="Seidl-Seiboth V."/>
            <person name="Martinez D.A."/>
            <person name="Druzhinina I.S."/>
            <person name="Thon M."/>
            <person name="Zeilinger S."/>
            <person name="Casas-Flores S."/>
            <person name="Horwitz B.A."/>
            <person name="Mukherjee P.K."/>
            <person name="Mukherjee M."/>
            <person name="Kredics L."/>
            <person name="Alcaraz L.D."/>
            <person name="Aerts A."/>
            <person name="Antal Z."/>
            <person name="Atanasova L."/>
            <person name="Cervantes-Badillo M.G."/>
            <person name="Challacombe J."/>
            <person name="Chertkov O."/>
            <person name="McCluskey K."/>
            <person name="Coulpier F."/>
            <person name="Deshpande N."/>
            <person name="von Doehren H."/>
            <person name="Ebbole D.J."/>
            <person name="Esquivel-Naranjo E.U."/>
            <person name="Fekete E."/>
            <person name="Flipphi M."/>
            <person name="Glaser F."/>
            <person name="Gomez-Rodriguez E.Y."/>
            <person name="Gruber S."/>
            <person name="Han C."/>
            <person name="Henrissat B."/>
            <person name="Hermosa R."/>
            <person name="Hernandez-Onate M."/>
            <person name="Karaffa L."/>
            <person name="Kosti I."/>
            <person name="Le Crom S."/>
            <person name="Lindquist E."/>
            <person name="Lucas S."/>
            <person name="Luebeck M."/>
            <person name="Luebeck P.S."/>
            <person name="Margeot A."/>
            <person name="Metz B."/>
            <person name="Misra M."/>
            <person name="Nevalainen H."/>
            <person name="Omann M."/>
            <person name="Packer N."/>
            <person name="Perrone G."/>
            <person name="Uresti-Rivera E.E."/>
            <person name="Salamov A."/>
            <person name="Schmoll M."/>
            <person name="Seiboth B."/>
            <person name="Shapiro H."/>
            <person name="Sukno S."/>
            <person name="Tamayo-Ramos J.A."/>
            <person name="Tisch D."/>
            <person name="Wiest A."/>
            <person name="Wilkinson H.H."/>
            <person name="Zhang M."/>
            <person name="Coutinho P.M."/>
            <person name="Kenerley C.M."/>
            <person name="Monte E."/>
            <person name="Baker S.E."/>
            <person name="Grigoriev I.V."/>
        </authorList>
    </citation>
    <scope>NUCLEOTIDE SEQUENCE [LARGE SCALE GENOMIC DNA]</scope>
    <source>
        <strain evidence="3">Gv29-8 / FGSC 10586</strain>
    </source>
</reference>
<feature type="domain" description="Heterokaryon incompatibility" evidence="1">
    <location>
        <begin position="123"/>
        <end position="226"/>
    </location>
</feature>
<dbReference type="PANTHER" id="PTHR24148:SF73">
    <property type="entry name" value="HET DOMAIN PROTEIN (AFU_ORTHOLOGUE AFUA_8G01020)"/>
    <property type="match status" value="1"/>
</dbReference>
<dbReference type="InterPro" id="IPR010730">
    <property type="entry name" value="HET"/>
</dbReference>
<dbReference type="eggNOG" id="ENOG502QTW7">
    <property type="taxonomic scope" value="Eukaryota"/>
</dbReference>
<protein>
    <recommendedName>
        <fullName evidence="1">Heterokaryon incompatibility domain-containing protein</fullName>
    </recommendedName>
</protein>
<dbReference type="AlphaFoldDB" id="G9MGJ8"/>